<dbReference type="AlphaFoldDB" id="A0A1J5SGG0"/>
<reference evidence="2" key="1">
    <citation type="submission" date="2016-10" db="EMBL/GenBank/DDBJ databases">
        <title>Sequence of Gallionella enrichment culture.</title>
        <authorList>
            <person name="Poehlein A."/>
            <person name="Muehling M."/>
            <person name="Daniel R."/>
        </authorList>
    </citation>
    <scope>NUCLEOTIDE SEQUENCE</scope>
</reference>
<gene>
    <name evidence="2" type="ORF">GALL_171410</name>
</gene>
<proteinExistence type="predicted"/>
<protein>
    <submittedName>
        <fullName evidence="2">Uncharacterized protein</fullName>
    </submittedName>
</protein>
<sequence length="68" mass="7751">MPALLSVSVTPPRPAARSRRAAQLRRETRLTDLLADPIMDRLISSDGLRPEAVRRLVSDMRRRLGYRP</sequence>
<name>A0A1J5SGG0_9ZZZZ</name>
<comment type="caution">
    <text evidence="2">The sequence shown here is derived from an EMBL/GenBank/DDBJ whole genome shotgun (WGS) entry which is preliminary data.</text>
</comment>
<accession>A0A1J5SGG0</accession>
<feature type="region of interest" description="Disordered" evidence="1">
    <location>
        <begin position="1"/>
        <end position="24"/>
    </location>
</feature>
<evidence type="ECO:0000256" key="1">
    <source>
        <dbReference type="SAM" id="MobiDB-lite"/>
    </source>
</evidence>
<evidence type="ECO:0000313" key="2">
    <source>
        <dbReference type="EMBL" id="OIR00804.1"/>
    </source>
</evidence>
<organism evidence="2">
    <name type="scientific">mine drainage metagenome</name>
    <dbReference type="NCBI Taxonomy" id="410659"/>
    <lineage>
        <taxon>unclassified sequences</taxon>
        <taxon>metagenomes</taxon>
        <taxon>ecological metagenomes</taxon>
    </lineage>
</organism>
<dbReference type="EMBL" id="MLJW01000091">
    <property type="protein sequence ID" value="OIR00804.1"/>
    <property type="molecule type" value="Genomic_DNA"/>
</dbReference>